<dbReference type="EMBL" id="JACYWE010000005">
    <property type="protein sequence ID" value="MBD8506906.1"/>
    <property type="molecule type" value="Genomic_DNA"/>
</dbReference>
<gene>
    <name evidence="3 5" type="primary">prcA</name>
    <name evidence="5" type="ORF">HT102_10440</name>
</gene>
<comment type="caution">
    <text evidence="5">The sequence shown here is derived from an EMBL/GenBank/DDBJ whole genome shotgun (WGS) entry which is preliminary data.</text>
</comment>
<evidence type="ECO:0000256" key="2">
    <source>
        <dbReference type="ARBA" id="ARBA00022942"/>
    </source>
</evidence>
<dbReference type="Pfam" id="PF00227">
    <property type="entry name" value="Proteasome"/>
    <property type="match status" value="1"/>
</dbReference>
<evidence type="ECO:0000313" key="6">
    <source>
        <dbReference type="Proteomes" id="UP000642993"/>
    </source>
</evidence>
<evidence type="ECO:0000313" key="5">
    <source>
        <dbReference type="EMBL" id="MBD8506906.1"/>
    </source>
</evidence>
<dbReference type="GO" id="GO:0004298">
    <property type="term" value="F:threonine-type endopeptidase activity"/>
    <property type="evidence" value="ECO:0007669"/>
    <property type="project" value="InterPro"/>
</dbReference>
<dbReference type="InterPro" id="IPR022296">
    <property type="entry name" value="Proteasome_asu_bac"/>
</dbReference>
<dbReference type="AlphaFoldDB" id="A0A927JCS7"/>
<dbReference type="InterPro" id="IPR023332">
    <property type="entry name" value="Proteasome_alpha-type"/>
</dbReference>
<dbReference type="GO" id="GO:0005737">
    <property type="term" value="C:cytoplasm"/>
    <property type="evidence" value="ECO:0007669"/>
    <property type="project" value="UniProtKB-SubCell"/>
</dbReference>
<comment type="subunit">
    <text evidence="3">The 20S proteasome core is composed of 14 alpha and 14 beta subunits that assemble into four stacked heptameric rings, resulting in a barrel-shaped structure. The two inner rings, each composed of seven catalytic beta subunits, are sandwiched by two outer rings, each composed of seven alpha subunits. The catalytic chamber with the active sites is on the inside of the barrel. Has a gated structure, the ends of the cylinder being occluded by the N-termini of the alpha-subunits. Is capped by the proteasome-associated ATPase, ARC.</text>
</comment>
<dbReference type="GO" id="GO:0019773">
    <property type="term" value="C:proteasome core complex, alpha-subunit complex"/>
    <property type="evidence" value="ECO:0007669"/>
    <property type="project" value="UniProtKB-UniRule"/>
</dbReference>
<comment type="subcellular location">
    <subcellularLocation>
        <location evidence="3">Cytoplasm</location>
    </subcellularLocation>
</comment>
<dbReference type="GO" id="GO:0010498">
    <property type="term" value="P:proteasomal protein catabolic process"/>
    <property type="evidence" value="ECO:0007669"/>
    <property type="project" value="UniProtKB-UniRule"/>
</dbReference>
<dbReference type="CDD" id="cd01901">
    <property type="entry name" value="Ntn_hydrolase"/>
    <property type="match status" value="1"/>
</dbReference>
<dbReference type="NCBIfam" id="TIGR03691">
    <property type="entry name" value="20S_bact_alpha"/>
    <property type="match status" value="1"/>
</dbReference>
<comment type="function">
    <text evidence="3">Component of the proteasome core, a large protease complex with broad specificity involved in protein degradation.</text>
</comment>
<accession>A0A927JCS7</accession>
<dbReference type="PROSITE" id="PS51475">
    <property type="entry name" value="PROTEASOME_ALPHA_2"/>
    <property type="match status" value="1"/>
</dbReference>
<keyword evidence="5" id="KW-0378">Hydrolase</keyword>
<evidence type="ECO:0000256" key="4">
    <source>
        <dbReference type="PROSITE-ProRule" id="PRU00808"/>
    </source>
</evidence>
<evidence type="ECO:0000256" key="1">
    <source>
        <dbReference type="ARBA" id="ARBA00022490"/>
    </source>
</evidence>
<reference evidence="5" key="1">
    <citation type="submission" date="2020-09" db="EMBL/GenBank/DDBJ databases">
        <title>Hoyosella lacisalsi sp. nov., a halotolerant actinobacterium isolated from soil of Lake Gudzhirganskoe.</title>
        <authorList>
            <person name="Yang Q."/>
            <person name="Guo P.Y."/>
            <person name="Liu S.W."/>
            <person name="Li F.N."/>
            <person name="Sun C.H."/>
        </authorList>
    </citation>
    <scope>NUCLEOTIDE SEQUENCE</scope>
    <source>
        <strain evidence="5">G463</strain>
    </source>
</reference>
<dbReference type="SUPFAM" id="SSF56235">
    <property type="entry name" value="N-terminal nucleophile aminohydrolases (Ntn hydrolases)"/>
    <property type="match status" value="1"/>
</dbReference>
<comment type="similarity">
    <text evidence="3 4">Belongs to the peptidase T1A family.</text>
</comment>
<organism evidence="5 6">
    <name type="scientific">Lolliginicoccus lacisalsi</name>
    <dbReference type="NCBI Taxonomy" id="2742202"/>
    <lineage>
        <taxon>Bacteria</taxon>
        <taxon>Bacillati</taxon>
        <taxon>Actinomycetota</taxon>
        <taxon>Actinomycetes</taxon>
        <taxon>Mycobacteriales</taxon>
        <taxon>Hoyosellaceae</taxon>
        <taxon>Lolliginicoccus</taxon>
    </lineage>
</organism>
<dbReference type="InterPro" id="IPR029055">
    <property type="entry name" value="Ntn_hydrolases_N"/>
</dbReference>
<dbReference type="RefSeq" id="WP_192039356.1">
    <property type="nucleotide sequence ID" value="NZ_JACYWE010000005.1"/>
</dbReference>
<comment type="activity regulation">
    <text evidence="3">The formation of the proteasomal ATPase ARC-20S proteasome complex, likely via the docking of the C-termini of ARC into the intersubunit pockets in the alpha-rings, may trigger opening of the gate for substrate entry. Interconversion between the open-gate and close-gate conformations leads to a dynamic regulation of the 20S proteasome proteolysis activity.</text>
</comment>
<dbReference type="Proteomes" id="UP000642993">
    <property type="component" value="Unassembled WGS sequence"/>
</dbReference>
<keyword evidence="2 3" id="KW-0647">Proteasome</keyword>
<dbReference type="HAMAP" id="MF_00289_B">
    <property type="entry name" value="Proteasome_A_B"/>
    <property type="match status" value="1"/>
</dbReference>
<evidence type="ECO:0000256" key="3">
    <source>
        <dbReference type="HAMAP-Rule" id="MF_00289"/>
    </source>
</evidence>
<dbReference type="InterPro" id="IPR001353">
    <property type="entry name" value="Proteasome_sua/b"/>
</dbReference>
<dbReference type="GO" id="GO:0019941">
    <property type="term" value="P:modification-dependent protein catabolic process"/>
    <property type="evidence" value="ECO:0007669"/>
    <property type="project" value="UniProtKB-UniRule"/>
</dbReference>
<protein>
    <recommendedName>
        <fullName evidence="3">Proteasome subunit alpha</fullName>
    </recommendedName>
    <alternativeName>
        <fullName evidence="3">20S proteasome alpha subunit</fullName>
    </alternativeName>
    <alternativeName>
        <fullName evidence="3">Proteasome core protein PrcA</fullName>
    </alternativeName>
</protein>
<sequence>MTFPYYASAEQVMRDRSELARKGIARGRSVIVLAYEDGVLLVAENPSTALHKISELYDRLGFAAVGKYNEFENLRRAGILHADMRGYSYDRRDVTGRALANAYAQLLGTIFTEQPKPYEVELCVAEVAPPGAGRPPQLYRISYDGSIADERNFVVMGGSTEPILADLRTTYQPGLGLAEALRTSVTALQKAPAPGGQADTRTLDPTGLEVAVLESTRPRRAFRRIRGGDLAELLG</sequence>
<keyword evidence="1 3" id="KW-0963">Cytoplasm</keyword>
<keyword evidence="6" id="KW-1185">Reference proteome</keyword>
<proteinExistence type="inferred from homology"/>
<comment type="pathway">
    <text evidence="3">Protein degradation; proteasomal Pup-dependent pathway.</text>
</comment>
<name>A0A927JCS7_9ACTN</name>
<dbReference type="Gene3D" id="3.60.20.10">
    <property type="entry name" value="Glutamine Phosphoribosylpyrophosphate, subunit 1, domain 1"/>
    <property type="match status" value="1"/>
</dbReference>